<accession>A0A8H6ZDG0</accession>
<feature type="compositionally biased region" description="Polar residues" evidence="1">
    <location>
        <begin position="12"/>
        <end position="22"/>
    </location>
</feature>
<sequence>MDDHSQPEPGFTHSSRCNVESPSNASGMFIRSAKFSVTGGTFSNFTNDNYTTTPSLASDFRMISMADIDLRHPIRVDERTGVACSRPRERTRVRRLYSAKVGGREPTLTVAMYQGDGAEQEWRSDLAKYMSMRQVFSFDLEISFNSGTSHPNIVQIWGAASSNGMHATLFNDDLIPVQQIVDRHRDSPCSTSNLLQEPGFLGSIRLFLFCNTINPVLGLYELDTSLDWPALYRAYPDQCLLAYLQESASITRSIKTVSL</sequence>
<dbReference type="EMBL" id="JACAZH010000001">
    <property type="protein sequence ID" value="KAF7377013.1"/>
    <property type="molecule type" value="Genomic_DNA"/>
</dbReference>
<keyword evidence="3" id="KW-1185">Reference proteome</keyword>
<protein>
    <submittedName>
        <fullName evidence="2">Uncharacterized protein</fullName>
    </submittedName>
</protein>
<dbReference type="AlphaFoldDB" id="A0A8H6ZDG0"/>
<evidence type="ECO:0000256" key="1">
    <source>
        <dbReference type="SAM" id="MobiDB-lite"/>
    </source>
</evidence>
<evidence type="ECO:0000313" key="3">
    <source>
        <dbReference type="Proteomes" id="UP000623467"/>
    </source>
</evidence>
<dbReference type="OrthoDB" id="3038000at2759"/>
<evidence type="ECO:0000313" key="2">
    <source>
        <dbReference type="EMBL" id="KAF7377013.1"/>
    </source>
</evidence>
<proteinExistence type="predicted"/>
<comment type="caution">
    <text evidence="2">The sequence shown here is derived from an EMBL/GenBank/DDBJ whole genome shotgun (WGS) entry which is preliminary data.</text>
</comment>
<name>A0A8H6ZDG0_9AGAR</name>
<organism evidence="2 3">
    <name type="scientific">Mycena sanguinolenta</name>
    <dbReference type="NCBI Taxonomy" id="230812"/>
    <lineage>
        <taxon>Eukaryota</taxon>
        <taxon>Fungi</taxon>
        <taxon>Dikarya</taxon>
        <taxon>Basidiomycota</taxon>
        <taxon>Agaricomycotina</taxon>
        <taxon>Agaricomycetes</taxon>
        <taxon>Agaricomycetidae</taxon>
        <taxon>Agaricales</taxon>
        <taxon>Marasmiineae</taxon>
        <taxon>Mycenaceae</taxon>
        <taxon>Mycena</taxon>
    </lineage>
</organism>
<dbReference type="Proteomes" id="UP000623467">
    <property type="component" value="Unassembled WGS sequence"/>
</dbReference>
<feature type="region of interest" description="Disordered" evidence="1">
    <location>
        <begin position="1"/>
        <end position="22"/>
    </location>
</feature>
<gene>
    <name evidence="2" type="ORF">MSAN_00119300</name>
</gene>
<reference evidence="2" key="1">
    <citation type="submission" date="2020-05" db="EMBL/GenBank/DDBJ databases">
        <title>Mycena genomes resolve the evolution of fungal bioluminescence.</title>
        <authorList>
            <person name="Tsai I.J."/>
        </authorList>
    </citation>
    <scope>NUCLEOTIDE SEQUENCE</scope>
    <source>
        <strain evidence="2">160909Yilan</strain>
    </source>
</reference>